<proteinExistence type="predicted"/>
<accession>A0ABN6VWU4</accession>
<reference evidence="1 2" key="1">
    <citation type="submission" date="2022-12" db="EMBL/GenBank/DDBJ databases">
        <title>Polyphasic characterization of Geotalea uranireducens NIT-SL11 newly isolated from a complex of sewage sludge and microbially reduced graphene oxide.</title>
        <authorList>
            <person name="Xie L."/>
            <person name="Yoshida N."/>
            <person name="Meng L."/>
        </authorList>
    </citation>
    <scope>NUCLEOTIDE SEQUENCE [LARGE SCALE GENOMIC DNA]</scope>
    <source>
        <strain evidence="1 2">NIT-SL11</strain>
    </source>
</reference>
<evidence type="ECO:0000313" key="1">
    <source>
        <dbReference type="EMBL" id="BDV44913.1"/>
    </source>
</evidence>
<evidence type="ECO:0000313" key="2">
    <source>
        <dbReference type="Proteomes" id="UP001317705"/>
    </source>
</evidence>
<protein>
    <submittedName>
        <fullName evidence="1">Uncharacterized protein</fullName>
    </submittedName>
</protein>
<sequence length="62" mass="6944">MSASKTCAVCGKPFTPEEVRSLYAEAGEWLAGEVWRDAGELCPSCLENRARLAMMYLHEYNT</sequence>
<gene>
    <name evidence="1" type="ORF">GURASL_38360</name>
</gene>
<organism evidence="1 2">
    <name type="scientific">Geotalea uraniireducens</name>
    <dbReference type="NCBI Taxonomy" id="351604"/>
    <lineage>
        <taxon>Bacteria</taxon>
        <taxon>Pseudomonadati</taxon>
        <taxon>Thermodesulfobacteriota</taxon>
        <taxon>Desulfuromonadia</taxon>
        <taxon>Geobacterales</taxon>
        <taxon>Geobacteraceae</taxon>
        <taxon>Geotalea</taxon>
    </lineage>
</organism>
<dbReference type="Proteomes" id="UP001317705">
    <property type="component" value="Chromosome"/>
</dbReference>
<dbReference type="EMBL" id="AP027151">
    <property type="protein sequence ID" value="BDV44913.1"/>
    <property type="molecule type" value="Genomic_DNA"/>
</dbReference>
<name>A0ABN6VWU4_9BACT</name>
<dbReference type="RefSeq" id="WP_282001002.1">
    <property type="nucleotide sequence ID" value="NZ_AP027151.1"/>
</dbReference>
<keyword evidence="2" id="KW-1185">Reference proteome</keyword>